<protein>
    <recommendedName>
        <fullName evidence="5">PEP-CTERM protein-sorting domain-containing protein</fullName>
    </recommendedName>
</protein>
<keyword evidence="1" id="KW-0812">Transmembrane</keyword>
<dbReference type="RefSeq" id="WP_136078800.1">
    <property type="nucleotide sequence ID" value="NZ_CAAHFG010000001.1"/>
</dbReference>
<dbReference type="AlphaFoldDB" id="A0A6C2U0U6"/>
<evidence type="ECO:0000256" key="2">
    <source>
        <dbReference type="SAM" id="SignalP"/>
    </source>
</evidence>
<dbReference type="EMBL" id="CAAHFG010000001">
    <property type="protein sequence ID" value="VGO13211.1"/>
    <property type="molecule type" value="Genomic_DNA"/>
</dbReference>
<feature type="chain" id="PRO_5025514316" description="PEP-CTERM protein-sorting domain-containing protein" evidence="2">
    <location>
        <begin position="20"/>
        <end position="249"/>
    </location>
</feature>
<evidence type="ECO:0000313" key="3">
    <source>
        <dbReference type="EMBL" id="VGO13211.1"/>
    </source>
</evidence>
<name>A0A6C2U0U6_PONDE</name>
<keyword evidence="1" id="KW-0472">Membrane</keyword>
<feature type="transmembrane region" description="Helical" evidence="1">
    <location>
        <begin position="227"/>
        <end position="243"/>
    </location>
</feature>
<dbReference type="Proteomes" id="UP000366872">
    <property type="component" value="Unassembled WGS sequence"/>
</dbReference>
<reference evidence="3 4" key="1">
    <citation type="submission" date="2019-04" db="EMBL/GenBank/DDBJ databases">
        <authorList>
            <person name="Van Vliet M D."/>
        </authorList>
    </citation>
    <scope>NUCLEOTIDE SEQUENCE [LARGE SCALE GENOMIC DNA]</scope>
    <source>
        <strain evidence="3 4">F1</strain>
    </source>
</reference>
<keyword evidence="4" id="KW-1185">Reference proteome</keyword>
<gene>
    <name evidence="3" type="ORF">PDESU_01765</name>
</gene>
<proteinExistence type="predicted"/>
<keyword evidence="1" id="KW-1133">Transmembrane helix</keyword>
<evidence type="ECO:0000256" key="1">
    <source>
        <dbReference type="SAM" id="Phobius"/>
    </source>
</evidence>
<evidence type="ECO:0008006" key="5">
    <source>
        <dbReference type="Google" id="ProtNLM"/>
    </source>
</evidence>
<accession>A0A6C2U0U6</accession>
<sequence>MKKTMGIVLGLGLAVAAQAAIIEGQIIGIDFGASNAVGAVQFNVIGGAGGNNTTLGYAADGIVTDNTLIDITGAAVTGVGFSWQNADQIAWDFGLAAATDSADGIVGDGTLMSDVSVYGDAIICNDASGRTLSAGVDFMYFTFTGLDNSLTYNLSAGFDNGNANFNQTFAADGQSVTTGVDGSGGGFASLTGLSTDGSGNLLISLTGVESAAHITIAGMTLQAIPEPGTLGLVAAFGGAVLFIRRRFML</sequence>
<keyword evidence="2" id="KW-0732">Signal</keyword>
<feature type="signal peptide" evidence="2">
    <location>
        <begin position="1"/>
        <end position="19"/>
    </location>
</feature>
<organism evidence="3 4">
    <name type="scientific">Pontiella desulfatans</name>
    <dbReference type="NCBI Taxonomy" id="2750659"/>
    <lineage>
        <taxon>Bacteria</taxon>
        <taxon>Pseudomonadati</taxon>
        <taxon>Kiritimatiellota</taxon>
        <taxon>Kiritimatiellia</taxon>
        <taxon>Kiritimatiellales</taxon>
        <taxon>Pontiellaceae</taxon>
        <taxon>Pontiella</taxon>
    </lineage>
</organism>
<evidence type="ECO:0000313" key="4">
    <source>
        <dbReference type="Proteomes" id="UP000366872"/>
    </source>
</evidence>